<comment type="caution">
    <text evidence="3">The sequence shown here is derived from an EMBL/GenBank/DDBJ whole genome shotgun (WGS) entry which is preliminary data.</text>
</comment>
<feature type="signal peptide" evidence="2">
    <location>
        <begin position="1"/>
        <end position="23"/>
    </location>
</feature>
<proteinExistence type="predicted"/>
<evidence type="ECO:0000313" key="4">
    <source>
        <dbReference type="Proteomes" id="UP001366060"/>
    </source>
</evidence>
<dbReference type="Pfam" id="PF13584">
    <property type="entry name" value="BatD"/>
    <property type="match status" value="1"/>
</dbReference>
<feature type="chain" id="PRO_5047535854" evidence="2">
    <location>
        <begin position="24"/>
        <end position="578"/>
    </location>
</feature>
<name>A0ABU9HBK2_9GAMM</name>
<reference evidence="3 4" key="1">
    <citation type="submission" date="2024-02" db="EMBL/GenBank/DDBJ databases">
        <title>Bacteria isolated from the canopy kelp, Nereocystis luetkeana.</title>
        <authorList>
            <person name="Pfister C.A."/>
            <person name="Younker I.T."/>
            <person name="Light S.H."/>
        </authorList>
    </citation>
    <scope>NUCLEOTIDE SEQUENCE [LARGE SCALE GENOMIC DNA]</scope>
    <source>
        <strain evidence="3 4">TI.2.07</strain>
    </source>
</reference>
<keyword evidence="1" id="KW-0472">Membrane</keyword>
<dbReference type="EMBL" id="JBAKBA010000016">
    <property type="protein sequence ID" value="MEL0659170.1"/>
    <property type="molecule type" value="Genomic_DNA"/>
</dbReference>
<evidence type="ECO:0000256" key="1">
    <source>
        <dbReference type="SAM" id="Phobius"/>
    </source>
</evidence>
<keyword evidence="1" id="KW-0812">Transmembrane</keyword>
<keyword evidence="2" id="KW-0732">Signal</keyword>
<dbReference type="Proteomes" id="UP001366060">
    <property type="component" value="Unassembled WGS sequence"/>
</dbReference>
<feature type="transmembrane region" description="Helical" evidence="1">
    <location>
        <begin position="436"/>
        <end position="458"/>
    </location>
</feature>
<dbReference type="InterPro" id="IPR025738">
    <property type="entry name" value="BatD"/>
</dbReference>
<organism evidence="3 4">
    <name type="scientific">Psychromonas arctica</name>
    <dbReference type="NCBI Taxonomy" id="168275"/>
    <lineage>
        <taxon>Bacteria</taxon>
        <taxon>Pseudomonadati</taxon>
        <taxon>Pseudomonadota</taxon>
        <taxon>Gammaproteobacteria</taxon>
        <taxon>Alteromonadales</taxon>
        <taxon>Psychromonadaceae</taxon>
        <taxon>Psychromonas</taxon>
    </lineage>
</organism>
<dbReference type="RefSeq" id="WP_341627751.1">
    <property type="nucleotide sequence ID" value="NZ_JBAKBA010000016.1"/>
</dbReference>
<keyword evidence="4" id="KW-1185">Reference proteome</keyword>
<dbReference type="PANTHER" id="PTHR40940">
    <property type="entry name" value="PROTEIN BATD-RELATED"/>
    <property type="match status" value="1"/>
</dbReference>
<keyword evidence="1" id="KW-1133">Transmembrane helix</keyword>
<sequence>MQFLKKCLTIIVLLVTFSMPAISETQATASVNSNNVFLGDTFMLTVEVNDTGSEYQLDTSALDKDFSVGRASRSQQTSYINGEFTQQITWTLPIQAKKLGTSTIPPLQIGDVSTQAITVEVNKPGKQQQSTADDTIFIENTINKNNVYIDQPIILETKIYVAENISNADVQPPVLEGASIEKVILDQSQSQIVRNGLPYQVFTYQYTITPSTSGEATINSPLLTGTVQKIQQVNNFQHRRVSQAVNIRGNNLALSVKNMPDNFQGDWLISEDVRLIENNDLHDKEYFVGDPITRSISLQIASIALDKIPEIQLNYDSSLRYYPDQDDLKQGTINGTLYSQRTITHAIIANKSGQLILPEIKIAWWNSKTEKQEFATLPAQTLMIKPALTNNTVNDSSDINSNNINSSTDQLALTAAAQQKKNNAQNNVNDDQSTQLIIWQISTLVLLLLLILLSFYHLNVVKNNKVIMQKPKLANSQGQQYKALLSALKQAKPNDVYASLLRYFQTQQPNIKLLQQISSFTGLSEDHKQQLQENLQQLELACSEKPHHWDAEKLLILIKLHHQVTSQSDLNHINNINP</sequence>
<dbReference type="PANTHER" id="PTHR40940:SF1">
    <property type="entry name" value="PROTEIN BATD"/>
    <property type="match status" value="1"/>
</dbReference>
<accession>A0ABU9HBK2</accession>
<evidence type="ECO:0000256" key="2">
    <source>
        <dbReference type="SAM" id="SignalP"/>
    </source>
</evidence>
<evidence type="ECO:0000313" key="3">
    <source>
        <dbReference type="EMBL" id="MEL0659170.1"/>
    </source>
</evidence>
<gene>
    <name evidence="3" type="ORF">V6255_08455</name>
</gene>
<protein>
    <submittedName>
        <fullName evidence="3">BatD family protein</fullName>
    </submittedName>
</protein>